<dbReference type="VEuPathDB" id="FungiDB:HMPREF1544_07638"/>
<feature type="region of interest" description="Disordered" evidence="1">
    <location>
        <begin position="182"/>
        <end position="243"/>
    </location>
</feature>
<evidence type="ECO:0000256" key="1">
    <source>
        <dbReference type="SAM" id="MobiDB-lite"/>
    </source>
</evidence>
<dbReference type="InParanoid" id="S2J7B6"/>
<reference evidence="3" key="1">
    <citation type="submission" date="2013-05" db="EMBL/GenBank/DDBJ databases">
        <title>The Genome sequence of Mucor circinelloides f. circinelloides 1006PhL.</title>
        <authorList>
            <consortium name="The Broad Institute Genomics Platform"/>
            <person name="Cuomo C."/>
            <person name="Earl A."/>
            <person name="Findley K."/>
            <person name="Lee S.C."/>
            <person name="Walker B."/>
            <person name="Young S."/>
            <person name="Zeng Q."/>
            <person name="Gargeya S."/>
            <person name="Fitzgerald M."/>
            <person name="Haas B."/>
            <person name="Abouelleil A."/>
            <person name="Allen A.W."/>
            <person name="Alvarado L."/>
            <person name="Arachchi H.M."/>
            <person name="Berlin A.M."/>
            <person name="Chapman S.B."/>
            <person name="Gainer-Dewar J."/>
            <person name="Goldberg J."/>
            <person name="Griggs A."/>
            <person name="Gujja S."/>
            <person name="Hansen M."/>
            <person name="Howarth C."/>
            <person name="Imamovic A."/>
            <person name="Ireland A."/>
            <person name="Larimer J."/>
            <person name="McCowan C."/>
            <person name="Murphy C."/>
            <person name="Pearson M."/>
            <person name="Poon T.W."/>
            <person name="Priest M."/>
            <person name="Roberts A."/>
            <person name="Saif S."/>
            <person name="Shea T."/>
            <person name="Sisk P."/>
            <person name="Sykes S."/>
            <person name="Wortman J."/>
            <person name="Nusbaum C."/>
            <person name="Birren B."/>
        </authorList>
    </citation>
    <scope>NUCLEOTIDE SEQUENCE [LARGE SCALE GENOMIC DNA]</scope>
    <source>
        <strain evidence="3">1006PhL</strain>
    </source>
</reference>
<sequence>MGHSSASPSSATRNQSFHQTFIENWIYKNSNQQEIVDDLRNEQDSDTDSNDLPPWASPRKPNTSWYKPINSFNIAEANEEEEEENDNANSSIDMPHFLSSELSNDEKKEHENAAWSLSFNEYSVMATNPTNLIPLSDDEQEEETTAEYKTASTTLRSPDIIHRDIDQEYENELIELCKPHAAPSSHGIIDDDSQDTIPYGEDDLDDGDTQPYNTDDEDTQPYNPDTQLTNQLEAPDSLPEVPYEFPKDDFAFMPEFDDSDYVSPLASLNGDNETNYDNASLDALSPIPLPFDEEKQDDQSEDDLFDDITENDILQCEQEVALKMKHTHRAKRKAESPIPVAPESQIVRLDKKQIRTSIVKKPTTIDDYFLHPATINSQTEQNIGKESSTPSFTISSNEDLNKSQEPKRRPRFGLTKRRHVAN</sequence>
<gene>
    <name evidence="2" type="ORF">HMPREF1544_07638</name>
</gene>
<evidence type="ECO:0000313" key="3">
    <source>
        <dbReference type="Proteomes" id="UP000014254"/>
    </source>
</evidence>
<dbReference type="Proteomes" id="UP000014254">
    <property type="component" value="Unassembled WGS sequence"/>
</dbReference>
<feature type="region of interest" description="Disordered" evidence="1">
    <location>
        <begin position="379"/>
        <end position="422"/>
    </location>
</feature>
<feature type="compositionally biased region" description="Basic residues" evidence="1">
    <location>
        <begin position="408"/>
        <end position="422"/>
    </location>
</feature>
<dbReference type="EMBL" id="KE124009">
    <property type="protein sequence ID" value="EPB85549.1"/>
    <property type="molecule type" value="Genomic_DNA"/>
</dbReference>
<feature type="region of interest" description="Disordered" evidence="1">
    <location>
        <begin position="36"/>
        <end position="67"/>
    </location>
</feature>
<dbReference type="OMA" id="DTQPYNP"/>
<feature type="compositionally biased region" description="Acidic residues" evidence="1">
    <location>
        <begin position="190"/>
        <end position="219"/>
    </location>
</feature>
<feature type="region of interest" description="Disordered" evidence="1">
    <location>
        <begin position="133"/>
        <end position="153"/>
    </location>
</feature>
<dbReference type="AlphaFoldDB" id="S2J7B6"/>
<organism evidence="2 3">
    <name type="scientific">Mucor circinelloides f. circinelloides (strain 1006PhL)</name>
    <name type="common">Mucormycosis agent</name>
    <name type="synonym">Calyptromyces circinelloides</name>
    <dbReference type="NCBI Taxonomy" id="1220926"/>
    <lineage>
        <taxon>Eukaryota</taxon>
        <taxon>Fungi</taxon>
        <taxon>Fungi incertae sedis</taxon>
        <taxon>Mucoromycota</taxon>
        <taxon>Mucoromycotina</taxon>
        <taxon>Mucoromycetes</taxon>
        <taxon>Mucorales</taxon>
        <taxon>Mucorineae</taxon>
        <taxon>Mucoraceae</taxon>
        <taxon>Mucor</taxon>
    </lineage>
</organism>
<accession>S2J7B6</accession>
<proteinExistence type="predicted"/>
<dbReference type="OrthoDB" id="2259901at2759"/>
<feature type="compositionally biased region" description="Polar residues" evidence="1">
    <location>
        <begin position="220"/>
        <end position="232"/>
    </location>
</feature>
<protein>
    <submittedName>
        <fullName evidence="2">Uncharacterized protein</fullName>
    </submittedName>
</protein>
<name>S2J7B6_MUCC1</name>
<feature type="compositionally biased region" description="Acidic residues" evidence="1">
    <location>
        <begin position="136"/>
        <end position="145"/>
    </location>
</feature>
<feature type="compositionally biased region" description="Polar residues" evidence="1">
    <location>
        <begin position="379"/>
        <end position="398"/>
    </location>
</feature>
<evidence type="ECO:0000313" key="2">
    <source>
        <dbReference type="EMBL" id="EPB85549.1"/>
    </source>
</evidence>
<keyword evidence="3" id="KW-1185">Reference proteome</keyword>